<evidence type="ECO:0000313" key="2">
    <source>
        <dbReference type="Proteomes" id="UP000235388"/>
    </source>
</evidence>
<protein>
    <submittedName>
        <fullName evidence="1">Uncharacterized protein</fullName>
    </submittedName>
</protein>
<gene>
    <name evidence="1" type="ORF">PCANC_26064</name>
</gene>
<organism evidence="1 2">
    <name type="scientific">Puccinia coronata f. sp. avenae</name>
    <dbReference type="NCBI Taxonomy" id="200324"/>
    <lineage>
        <taxon>Eukaryota</taxon>
        <taxon>Fungi</taxon>
        <taxon>Dikarya</taxon>
        <taxon>Basidiomycota</taxon>
        <taxon>Pucciniomycotina</taxon>
        <taxon>Pucciniomycetes</taxon>
        <taxon>Pucciniales</taxon>
        <taxon>Pucciniaceae</taxon>
        <taxon>Puccinia</taxon>
    </lineage>
</organism>
<proteinExistence type="predicted"/>
<dbReference type="Proteomes" id="UP000235388">
    <property type="component" value="Unassembled WGS sequence"/>
</dbReference>
<reference evidence="1 2" key="1">
    <citation type="submission" date="2017-11" db="EMBL/GenBank/DDBJ databases">
        <title>De novo assembly and phasing of dikaryotic genomes from two isolates of Puccinia coronata f. sp. avenae, the causal agent of oat crown rust.</title>
        <authorList>
            <person name="Miller M.E."/>
            <person name="Zhang Y."/>
            <person name="Omidvar V."/>
            <person name="Sperschneider J."/>
            <person name="Schwessinger B."/>
            <person name="Raley C."/>
            <person name="Palmer J.M."/>
            <person name="Garnica D."/>
            <person name="Upadhyaya N."/>
            <person name="Rathjen J."/>
            <person name="Taylor J.M."/>
            <person name="Park R.F."/>
            <person name="Dodds P.N."/>
            <person name="Hirsch C.D."/>
            <person name="Kianian S.F."/>
            <person name="Figueroa M."/>
        </authorList>
    </citation>
    <scope>NUCLEOTIDE SEQUENCE [LARGE SCALE GENOMIC DNA]</scope>
    <source>
        <strain evidence="1">12NC29</strain>
    </source>
</reference>
<accession>A0A2N5TVH2</accession>
<dbReference type="EMBL" id="PGCJ01000409">
    <property type="protein sequence ID" value="PLW29480.1"/>
    <property type="molecule type" value="Genomic_DNA"/>
</dbReference>
<sequence length="86" mass="9389">MLQLQGIDSGTPKGRAHAYPHAQKNGVQLLRKGVQRLHALPRTLNAICTPSIGVQACRACTPVWRGVQSLHTLWTGVQALHACWLT</sequence>
<dbReference type="AlphaFoldDB" id="A0A2N5TVH2"/>
<evidence type="ECO:0000313" key="1">
    <source>
        <dbReference type="EMBL" id="PLW29480.1"/>
    </source>
</evidence>
<keyword evidence="2" id="KW-1185">Reference proteome</keyword>
<comment type="caution">
    <text evidence="1">The sequence shown here is derived from an EMBL/GenBank/DDBJ whole genome shotgun (WGS) entry which is preliminary data.</text>
</comment>
<name>A0A2N5TVH2_9BASI</name>